<sequence length="62" mass="7528">MSYAEIAREIGISRQRVMNIEKNALMKLRRKKESHLILYLHHLESTYEPIDRELLWDKMSEL</sequence>
<evidence type="ECO:0000313" key="4">
    <source>
        <dbReference type="EMBL" id="CAB4204390.1"/>
    </source>
</evidence>
<dbReference type="InterPro" id="IPR000943">
    <property type="entry name" value="RNA_pol_sigma70"/>
</dbReference>
<dbReference type="InterPro" id="IPR013324">
    <property type="entry name" value="RNA_pol_sigma_r3/r4-like"/>
</dbReference>
<evidence type="ECO:0000313" key="2">
    <source>
        <dbReference type="EMBL" id="CAB4173904.1"/>
    </source>
</evidence>
<organism evidence="4">
    <name type="scientific">uncultured Caudovirales phage</name>
    <dbReference type="NCBI Taxonomy" id="2100421"/>
    <lineage>
        <taxon>Viruses</taxon>
        <taxon>Duplodnaviria</taxon>
        <taxon>Heunggongvirae</taxon>
        <taxon>Uroviricota</taxon>
        <taxon>Caudoviricetes</taxon>
        <taxon>Peduoviridae</taxon>
        <taxon>Maltschvirus</taxon>
        <taxon>Maltschvirus maltsch</taxon>
    </lineage>
</organism>
<dbReference type="EMBL" id="LR797345">
    <property type="protein sequence ID" value="CAB4204390.1"/>
    <property type="molecule type" value="Genomic_DNA"/>
</dbReference>
<dbReference type="Pfam" id="PF04545">
    <property type="entry name" value="Sigma70_r4"/>
    <property type="match status" value="1"/>
</dbReference>
<evidence type="ECO:0000259" key="1">
    <source>
        <dbReference type="PROSITE" id="PS00716"/>
    </source>
</evidence>
<accession>A0A6J5S779</accession>
<dbReference type="PROSITE" id="PS00716">
    <property type="entry name" value="SIGMA70_2"/>
    <property type="match status" value="1"/>
</dbReference>
<dbReference type="Gene3D" id="1.10.10.10">
    <property type="entry name" value="Winged helix-like DNA-binding domain superfamily/Winged helix DNA-binding domain"/>
    <property type="match status" value="1"/>
</dbReference>
<dbReference type="InterPro" id="IPR007630">
    <property type="entry name" value="RNA_pol_sigma70_r4"/>
</dbReference>
<dbReference type="GO" id="GO:0003700">
    <property type="term" value="F:DNA-binding transcription factor activity"/>
    <property type="evidence" value="ECO:0007669"/>
    <property type="project" value="InterPro"/>
</dbReference>
<dbReference type="SUPFAM" id="SSF88659">
    <property type="entry name" value="Sigma3 and sigma4 domains of RNA polymerase sigma factors"/>
    <property type="match status" value="1"/>
</dbReference>
<dbReference type="EMBL" id="LR796921">
    <property type="protein sequence ID" value="CAB4173904.1"/>
    <property type="molecule type" value="Genomic_DNA"/>
</dbReference>
<protein>
    <submittedName>
        <fullName evidence="4">RNA polymerase sigma-70 region 4</fullName>
    </submittedName>
</protein>
<feature type="domain" description="RNA polymerase sigma-70" evidence="1">
    <location>
        <begin position="2"/>
        <end position="28"/>
    </location>
</feature>
<gene>
    <name evidence="3" type="ORF">UFOVP1138_13</name>
    <name evidence="4" type="ORF">UFOVP1394_10</name>
    <name evidence="2" type="ORF">UFOVP975_18</name>
</gene>
<reference evidence="4" key="1">
    <citation type="submission" date="2020-05" db="EMBL/GenBank/DDBJ databases">
        <authorList>
            <person name="Chiriac C."/>
            <person name="Salcher M."/>
            <person name="Ghai R."/>
            <person name="Kavagutti S V."/>
        </authorList>
    </citation>
    <scope>NUCLEOTIDE SEQUENCE</scope>
</reference>
<dbReference type="InterPro" id="IPR036388">
    <property type="entry name" value="WH-like_DNA-bd_sf"/>
</dbReference>
<dbReference type="EMBL" id="LR797086">
    <property type="protein sequence ID" value="CAB4186159.1"/>
    <property type="molecule type" value="Genomic_DNA"/>
</dbReference>
<dbReference type="GO" id="GO:0006352">
    <property type="term" value="P:DNA-templated transcription initiation"/>
    <property type="evidence" value="ECO:0007669"/>
    <property type="project" value="InterPro"/>
</dbReference>
<name>A0A6J5S779_9CAUD</name>
<evidence type="ECO:0000313" key="3">
    <source>
        <dbReference type="EMBL" id="CAB4186159.1"/>
    </source>
</evidence>
<proteinExistence type="predicted"/>